<evidence type="ECO:0000256" key="1">
    <source>
        <dbReference type="ARBA" id="ARBA00022908"/>
    </source>
</evidence>
<dbReference type="CDD" id="cd00397">
    <property type="entry name" value="DNA_BRE_C"/>
    <property type="match status" value="1"/>
</dbReference>
<dbReference type="InterPro" id="IPR013762">
    <property type="entry name" value="Integrase-like_cat_sf"/>
</dbReference>
<dbReference type="InterPro" id="IPR002104">
    <property type="entry name" value="Integrase_catalytic"/>
</dbReference>
<keyword evidence="1" id="KW-0229">DNA integration</keyword>
<dbReference type="Pfam" id="PF00589">
    <property type="entry name" value="Phage_integrase"/>
    <property type="match status" value="1"/>
</dbReference>
<dbReference type="Pfam" id="PF12482">
    <property type="entry name" value="DUF3701"/>
    <property type="match status" value="1"/>
</dbReference>
<evidence type="ECO:0000256" key="2">
    <source>
        <dbReference type="ARBA" id="ARBA00023125"/>
    </source>
</evidence>
<reference evidence="7" key="1">
    <citation type="submission" date="2022-05" db="EMBL/GenBank/DDBJ databases">
        <title>An RpoN-dependent PEP-CTERM gene is involved in floc formation of an Aquincola tertiaricarbonis strain.</title>
        <authorList>
            <person name="Qiu D."/>
            <person name="Xia M."/>
        </authorList>
    </citation>
    <scope>NUCLEOTIDE SEQUENCE</scope>
    <source>
        <strain evidence="7">RN12</strain>
    </source>
</reference>
<dbReference type="SUPFAM" id="SSF56349">
    <property type="entry name" value="DNA breaking-rejoining enzymes"/>
    <property type="match status" value="1"/>
</dbReference>
<dbReference type="InterPro" id="IPR022169">
    <property type="entry name" value="DUF3701"/>
</dbReference>
<feature type="domain" description="Core-binding (CB)" evidence="6">
    <location>
        <begin position="281"/>
        <end position="388"/>
    </location>
</feature>
<evidence type="ECO:0000256" key="3">
    <source>
        <dbReference type="ARBA" id="ARBA00023172"/>
    </source>
</evidence>
<sequence>MAAFPPPSAPPNRLVEPSGAPLQLNTSHFAFMRALVQGVGLRDAWVRYLHPGDGAPQDLARMRAMVQAFRDAFAAAARRERRHGVARLVLVDLSRVPDDAAALPSLEDFAAERGLEDFSEAEQLEAYQAAHGRAVQRLGRRARLVARQLEALRWLESLSTRPPALDDPVDAWLDPQLADRLMAAGLTTLRQLKGRIEGATGRWWRPVRGVGALKAGRIEQWLRDHGGSLGPEADDRTLAARPSTAHATGPVPLERFNPPPALDGRQGRFRQPQALSLLGVTTDREALMAWLHGKSAASPHTQRAYRREAERFWLWAVLVRGLALSSVSASDVQAYLQFVRDPQPRADWCGPRHQPRSSPLWRPFEGPLSASARRQTITILRNLYAHWLSQGHVRLNPWQGAAAGSDRRPPLDAGRSLTPAQCVWVARRLHRLPDTATTLRLRLAWGLMQGLGLRLFEAVAARLGDLRAEAGTGTDPLWLHVPGRGTRERELKLPAGWVETLRASLTARGLLADPLHPSQADVPVLGQAADFGLLAPGLASGRVIDPRQGIAAATLAEQFKRLFRQCAAEAAAAGDSADAQALRRASSHWLRHTHGIQALAQGLPVITAQGRLGHASPAVTALYRRAAVAGQNRPLDHRKPMT</sequence>
<dbReference type="InterPro" id="IPR011010">
    <property type="entry name" value="DNA_brk_join_enz"/>
</dbReference>
<dbReference type="Gene3D" id="1.10.150.130">
    <property type="match status" value="1"/>
</dbReference>
<keyword evidence="2 4" id="KW-0238">DNA-binding</keyword>
<proteinExistence type="predicted"/>
<organism evidence="7 8">
    <name type="scientific">Aquincola tertiaricarbonis</name>
    <dbReference type="NCBI Taxonomy" id="391953"/>
    <lineage>
        <taxon>Bacteria</taxon>
        <taxon>Pseudomonadati</taxon>
        <taxon>Pseudomonadota</taxon>
        <taxon>Betaproteobacteria</taxon>
        <taxon>Burkholderiales</taxon>
        <taxon>Sphaerotilaceae</taxon>
        <taxon>Aquincola</taxon>
    </lineage>
</organism>
<dbReference type="Gene3D" id="1.10.443.10">
    <property type="entry name" value="Intergrase catalytic core"/>
    <property type="match status" value="1"/>
</dbReference>
<evidence type="ECO:0000256" key="4">
    <source>
        <dbReference type="PROSITE-ProRule" id="PRU01248"/>
    </source>
</evidence>
<evidence type="ECO:0000313" key="8">
    <source>
        <dbReference type="Proteomes" id="UP001056201"/>
    </source>
</evidence>
<dbReference type="RefSeq" id="WP_250194031.1">
    <property type="nucleotide sequence ID" value="NZ_CP097635.1"/>
</dbReference>
<gene>
    <name evidence="7" type="ORF">MW290_07365</name>
</gene>
<accession>A0ABY4S3R9</accession>
<evidence type="ECO:0000313" key="7">
    <source>
        <dbReference type="EMBL" id="URI05766.1"/>
    </source>
</evidence>
<keyword evidence="8" id="KW-1185">Reference proteome</keyword>
<dbReference type="PROSITE" id="PS51898">
    <property type="entry name" value="TYR_RECOMBINASE"/>
    <property type="match status" value="1"/>
</dbReference>
<name>A0ABY4S3R9_AQUTE</name>
<evidence type="ECO:0000259" key="6">
    <source>
        <dbReference type="PROSITE" id="PS51900"/>
    </source>
</evidence>
<keyword evidence="3" id="KW-0233">DNA recombination</keyword>
<dbReference type="InterPro" id="IPR044068">
    <property type="entry name" value="CB"/>
</dbReference>
<evidence type="ECO:0000259" key="5">
    <source>
        <dbReference type="PROSITE" id="PS51898"/>
    </source>
</evidence>
<feature type="domain" description="Tyr recombinase" evidence="5">
    <location>
        <begin position="416"/>
        <end position="636"/>
    </location>
</feature>
<dbReference type="Proteomes" id="UP001056201">
    <property type="component" value="Chromosome 1"/>
</dbReference>
<protein>
    <submittedName>
        <fullName evidence="7">Tyrosine-type recombinase/integrase</fullName>
    </submittedName>
</protein>
<dbReference type="InterPro" id="IPR010998">
    <property type="entry name" value="Integrase_recombinase_N"/>
</dbReference>
<dbReference type="PROSITE" id="PS51900">
    <property type="entry name" value="CB"/>
    <property type="match status" value="1"/>
</dbReference>
<dbReference type="EMBL" id="CP097635">
    <property type="protein sequence ID" value="URI05766.1"/>
    <property type="molecule type" value="Genomic_DNA"/>
</dbReference>